<dbReference type="EMBL" id="PYDT01000003">
    <property type="protein sequence ID" value="THU67103.1"/>
    <property type="molecule type" value="Genomic_DNA"/>
</dbReference>
<proteinExistence type="predicted"/>
<protein>
    <submittedName>
        <fullName evidence="1">Uncharacterized protein</fullName>
    </submittedName>
</protein>
<evidence type="ECO:0000313" key="2">
    <source>
        <dbReference type="Proteomes" id="UP000317650"/>
    </source>
</evidence>
<dbReference type="AlphaFoldDB" id="A0A4S8JXR6"/>
<accession>A0A4S8JXR6</accession>
<sequence length="114" mass="12711">MPKVAGSSILLDDAKGVPFLEFLGKRWCALVPLHLFSVQLHVLVDLPTLHSSQLMLFQYFSGLRFIVREASGKFNPWKTDLDVLSIMQGAQDRGATAQDVSSSEYPIPGKQFLF</sequence>
<evidence type="ECO:0000313" key="1">
    <source>
        <dbReference type="EMBL" id="THU67103.1"/>
    </source>
</evidence>
<keyword evidence="2" id="KW-1185">Reference proteome</keyword>
<reference evidence="1 2" key="1">
    <citation type="journal article" date="2019" name="Nat. Plants">
        <title>Genome sequencing of Musa balbisiana reveals subgenome evolution and function divergence in polyploid bananas.</title>
        <authorList>
            <person name="Yao X."/>
        </authorList>
    </citation>
    <scope>NUCLEOTIDE SEQUENCE [LARGE SCALE GENOMIC DNA]</scope>
    <source>
        <strain evidence="2">cv. DH-PKW</strain>
        <tissue evidence="1">Leaves</tissue>
    </source>
</reference>
<name>A0A4S8JXR6_MUSBA</name>
<comment type="caution">
    <text evidence="1">The sequence shown here is derived from an EMBL/GenBank/DDBJ whole genome shotgun (WGS) entry which is preliminary data.</text>
</comment>
<gene>
    <name evidence="1" type="ORF">C4D60_Mb05t21120</name>
</gene>
<dbReference type="Proteomes" id="UP000317650">
    <property type="component" value="Chromosome 5"/>
</dbReference>
<organism evidence="1 2">
    <name type="scientific">Musa balbisiana</name>
    <name type="common">Banana</name>
    <dbReference type="NCBI Taxonomy" id="52838"/>
    <lineage>
        <taxon>Eukaryota</taxon>
        <taxon>Viridiplantae</taxon>
        <taxon>Streptophyta</taxon>
        <taxon>Embryophyta</taxon>
        <taxon>Tracheophyta</taxon>
        <taxon>Spermatophyta</taxon>
        <taxon>Magnoliopsida</taxon>
        <taxon>Liliopsida</taxon>
        <taxon>Zingiberales</taxon>
        <taxon>Musaceae</taxon>
        <taxon>Musa</taxon>
    </lineage>
</organism>